<keyword evidence="3" id="KW-1185">Reference proteome</keyword>
<feature type="region of interest" description="Disordered" evidence="1">
    <location>
        <begin position="1"/>
        <end position="20"/>
    </location>
</feature>
<accession>A0A151Z887</accession>
<proteinExistence type="predicted"/>
<reference evidence="2 3" key="1">
    <citation type="submission" date="2015-12" db="EMBL/GenBank/DDBJ databases">
        <title>Dictyostelia acquired genes for synthesis and detection of signals that induce cell-type specialization by lateral gene transfer from prokaryotes.</title>
        <authorList>
            <person name="Gloeckner G."/>
            <person name="Schaap P."/>
        </authorList>
    </citation>
    <scope>NUCLEOTIDE SEQUENCE [LARGE SCALE GENOMIC DNA]</scope>
    <source>
        <strain evidence="2 3">TK</strain>
    </source>
</reference>
<protein>
    <recommendedName>
        <fullName evidence="4">SAM domain-containing protein</fullName>
    </recommendedName>
</protein>
<dbReference type="EMBL" id="LODT01000037">
    <property type="protein sequence ID" value="KYQ90004.1"/>
    <property type="molecule type" value="Genomic_DNA"/>
</dbReference>
<evidence type="ECO:0000313" key="2">
    <source>
        <dbReference type="EMBL" id="KYQ90004.1"/>
    </source>
</evidence>
<organism evidence="2 3">
    <name type="scientific">Tieghemostelium lacteum</name>
    <name type="common">Slime mold</name>
    <name type="synonym">Dictyostelium lacteum</name>
    <dbReference type="NCBI Taxonomy" id="361077"/>
    <lineage>
        <taxon>Eukaryota</taxon>
        <taxon>Amoebozoa</taxon>
        <taxon>Evosea</taxon>
        <taxon>Eumycetozoa</taxon>
        <taxon>Dictyostelia</taxon>
        <taxon>Dictyosteliales</taxon>
        <taxon>Raperosteliaceae</taxon>
        <taxon>Tieghemostelium</taxon>
    </lineage>
</organism>
<evidence type="ECO:0000313" key="3">
    <source>
        <dbReference type="Proteomes" id="UP000076078"/>
    </source>
</evidence>
<dbReference type="AlphaFoldDB" id="A0A151Z887"/>
<dbReference type="Proteomes" id="UP000076078">
    <property type="component" value="Unassembled WGS sequence"/>
</dbReference>
<sequence>MNTSDNNNSQPKNFTDTDIPTLGWNNDSIKKWCKVIGVTEDDIKIIGAKGLDGYWFNSKRNNLEALLDRYGVSPSSSIRIHDKFNPQPTTTSKVQVQGEQIDDMLQYGNGFQFQTLRIVT</sequence>
<dbReference type="InParanoid" id="A0A151Z887"/>
<gene>
    <name evidence="2" type="ORF">DLAC_08578</name>
</gene>
<evidence type="ECO:0008006" key="4">
    <source>
        <dbReference type="Google" id="ProtNLM"/>
    </source>
</evidence>
<evidence type="ECO:0000256" key="1">
    <source>
        <dbReference type="SAM" id="MobiDB-lite"/>
    </source>
</evidence>
<comment type="caution">
    <text evidence="2">The sequence shown here is derived from an EMBL/GenBank/DDBJ whole genome shotgun (WGS) entry which is preliminary data.</text>
</comment>
<name>A0A151Z887_TIELA</name>